<dbReference type="InterPro" id="IPR000524">
    <property type="entry name" value="Tscrpt_reg_HTH_GntR"/>
</dbReference>
<protein>
    <submittedName>
        <fullName evidence="5">GntR family transcriptional regulator</fullName>
    </submittedName>
</protein>
<dbReference type="PANTHER" id="PTHR43537:SF5">
    <property type="entry name" value="UXU OPERON TRANSCRIPTIONAL REGULATOR"/>
    <property type="match status" value="1"/>
</dbReference>
<evidence type="ECO:0000313" key="6">
    <source>
        <dbReference type="Proteomes" id="UP000179769"/>
    </source>
</evidence>
<dbReference type="InterPro" id="IPR036390">
    <property type="entry name" value="WH_DNA-bd_sf"/>
</dbReference>
<evidence type="ECO:0000256" key="2">
    <source>
        <dbReference type="ARBA" id="ARBA00023125"/>
    </source>
</evidence>
<keyword evidence="3" id="KW-0804">Transcription</keyword>
<accession>A0A1S1PFE1</accession>
<evidence type="ECO:0000313" key="5">
    <source>
        <dbReference type="EMBL" id="OHV19665.1"/>
    </source>
</evidence>
<dbReference type="Gene3D" id="1.20.120.530">
    <property type="entry name" value="GntR ligand-binding domain-like"/>
    <property type="match status" value="1"/>
</dbReference>
<dbReference type="EMBL" id="MAXA01000279">
    <property type="protein sequence ID" value="OHV19665.1"/>
    <property type="molecule type" value="Genomic_DNA"/>
</dbReference>
<dbReference type="SMART" id="SM00895">
    <property type="entry name" value="FCD"/>
    <property type="match status" value="1"/>
</dbReference>
<dbReference type="SUPFAM" id="SSF46785">
    <property type="entry name" value="Winged helix' DNA-binding domain"/>
    <property type="match status" value="1"/>
</dbReference>
<dbReference type="Gene3D" id="1.10.10.10">
    <property type="entry name" value="Winged helix-like DNA-binding domain superfamily/Winged helix DNA-binding domain"/>
    <property type="match status" value="1"/>
</dbReference>
<dbReference type="InterPro" id="IPR011711">
    <property type="entry name" value="GntR_C"/>
</dbReference>
<evidence type="ECO:0000256" key="3">
    <source>
        <dbReference type="ARBA" id="ARBA00023163"/>
    </source>
</evidence>
<feature type="domain" description="HTH gntR-type" evidence="4">
    <location>
        <begin position="12"/>
        <end position="82"/>
    </location>
</feature>
<dbReference type="PANTHER" id="PTHR43537">
    <property type="entry name" value="TRANSCRIPTIONAL REGULATOR, GNTR FAMILY"/>
    <property type="match status" value="1"/>
</dbReference>
<evidence type="ECO:0000259" key="4">
    <source>
        <dbReference type="PROSITE" id="PS50949"/>
    </source>
</evidence>
<dbReference type="SMART" id="SM00345">
    <property type="entry name" value="HTH_GNTR"/>
    <property type="match status" value="1"/>
</dbReference>
<gene>
    <name evidence="5" type="ORF">BBK14_09175</name>
</gene>
<dbReference type="SUPFAM" id="SSF48008">
    <property type="entry name" value="GntR ligand-binding domain-like"/>
    <property type="match status" value="1"/>
</dbReference>
<comment type="caution">
    <text evidence="5">The sequence shown here is derived from an EMBL/GenBank/DDBJ whole genome shotgun (WGS) entry which is preliminary data.</text>
</comment>
<organism evidence="5 6">
    <name type="scientific">Parafrankia soli</name>
    <dbReference type="NCBI Taxonomy" id="2599596"/>
    <lineage>
        <taxon>Bacteria</taxon>
        <taxon>Bacillati</taxon>
        <taxon>Actinomycetota</taxon>
        <taxon>Actinomycetes</taxon>
        <taxon>Frankiales</taxon>
        <taxon>Frankiaceae</taxon>
        <taxon>Parafrankia</taxon>
    </lineage>
</organism>
<dbReference type="GO" id="GO:0003700">
    <property type="term" value="F:DNA-binding transcription factor activity"/>
    <property type="evidence" value="ECO:0007669"/>
    <property type="project" value="InterPro"/>
</dbReference>
<dbReference type="GO" id="GO:0003677">
    <property type="term" value="F:DNA binding"/>
    <property type="evidence" value="ECO:0007669"/>
    <property type="project" value="UniProtKB-KW"/>
</dbReference>
<dbReference type="RefSeq" id="WP_071067133.1">
    <property type="nucleotide sequence ID" value="NZ_JBFLUH010000006.1"/>
</dbReference>
<dbReference type="InterPro" id="IPR036388">
    <property type="entry name" value="WH-like_DNA-bd_sf"/>
</dbReference>
<name>A0A1S1PFE1_9ACTN</name>
<sequence length="271" mass="29186">MSISRRGRVSQVRIAETVAAALRARILAGDGTDGYQLPTQDQLVQEFGVSYPSVREAIRILETEGLVTVRRGKVGGAEVHRPDEASAAYHLGLALQAGRVTLGDLATGLQTFEPLCAAQCAAAPDRHERIVPVLRANVEATAGFVGTGSAFTHAAREFHELVVALTPNATIRHIVSSLVALWSAQEQAWAESAASRGAYPAEVEAEQVVRTHRRILTEITAGRAPAAERITRAHLTASQAYLLDRFDDSVVTVTDARSRQTDAVPNPIWRV</sequence>
<keyword evidence="6" id="KW-1185">Reference proteome</keyword>
<keyword evidence="2" id="KW-0238">DNA-binding</keyword>
<dbReference type="Proteomes" id="UP000179769">
    <property type="component" value="Unassembled WGS sequence"/>
</dbReference>
<evidence type="ECO:0000256" key="1">
    <source>
        <dbReference type="ARBA" id="ARBA00023015"/>
    </source>
</evidence>
<keyword evidence="1" id="KW-0805">Transcription regulation</keyword>
<dbReference type="Pfam" id="PF07729">
    <property type="entry name" value="FCD"/>
    <property type="match status" value="1"/>
</dbReference>
<dbReference type="PRINTS" id="PR00035">
    <property type="entry name" value="HTHGNTR"/>
</dbReference>
<reference evidence="6" key="1">
    <citation type="submission" date="2016-07" db="EMBL/GenBank/DDBJ databases">
        <title>Frankia sp. NRRL B-16219 Genome sequencing.</title>
        <authorList>
            <person name="Ghodhbane-Gtari F."/>
            <person name="Swanson E."/>
            <person name="Gueddou A."/>
            <person name="Louati M."/>
            <person name="Nouioui I."/>
            <person name="Hezbri K."/>
            <person name="Abebe-Akele F."/>
            <person name="Simpson S."/>
            <person name="Morris K."/>
            <person name="Thomas K."/>
            <person name="Gtari M."/>
            <person name="Tisa L.S."/>
        </authorList>
    </citation>
    <scope>NUCLEOTIDE SEQUENCE [LARGE SCALE GENOMIC DNA]</scope>
    <source>
        <strain evidence="6">NRRL B-16219</strain>
    </source>
</reference>
<dbReference type="AlphaFoldDB" id="A0A1S1PFE1"/>
<dbReference type="PROSITE" id="PS50949">
    <property type="entry name" value="HTH_GNTR"/>
    <property type="match status" value="1"/>
</dbReference>
<dbReference type="InterPro" id="IPR008920">
    <property type="entry name" value="TF_FadR/GntR_C"/>
</dbReference>
<dbReference type="OrthoDB" id="162505at2"/>
<proteinExistence type="predicted"/>
<dbReference type="Pfam" id="PF00392">
    <property type="entry name" value="GntR"/>
    <property type="match status" value="1"/>
</dbReference>